<feature type="region of interest" description="Disordered" evidence="1">
    <location>
        <begin position="1"/>
        <end position="24"/>
    </location>
</feature>
<dbReference type="STRING" id="47427.A0A2H3CCX7"/>
<gene>
    <name evidence="2" type="ORF">ARMGADRAFT_1091705</name>
</gene>
<sequence length="508" mass="56823">MIEAGDASYASEEHADTEASPIKPRLMERAATDSALVVNGPGSGVVNRNVSGSSACSDPPSLLPKDNIRSREAMILEKRREMRRMEEEEEEEFLSRAAKRDDHLTVTTGRPSERRSRNSGDAEAMTLLLIEKELKKLEGPSKSKYHVRQHEGTIYALSDSHMAGSGDVNAGKAWRPVRRPSDMNEYAKQIKEYLALRGIGCQRNRQHAINQECELIEHSKLGFTLTLKIHRDPQIIAQFNAVVPPPPPQVVAPPPPREKLKHPVPSAVQAPVAPATRREPRAHLKSDGTLARAFIDVAHRCDIRLSETAFPLIGQRLEPGNKVSTLQVGEIVLQIFRLPPPGVTPPQSLEEWYRGLRHINWDKVTYFEGTLTQSGGDCSSWRRRQLRVIGYNLVVFNNVTKRDKALSPGARSRYADEYDGMDGMERSFHLIFPDNEIAFFTDTDEEKVGCTPYPCAARVNTFLPTILSQYDLDTIIRISQPLMDVYQFCSLVPAPVVTDLTEFVVGAE</sequence>
<accession>A0A2H3CCX7</accession>
<evidence type="ECO:0000313" key="2">
    <source>
        <dbReference type="EMBL" id="PBK80949.1"/>
    </source>
</evidence>
<dbReference type="InParanoid" id="A0A2H3CCX7"/>
<protein>
    <submittedName>
        <fullName evidence="2">Uncharacterized protein</fullName>
    </submittedName>
</protein>
<keyword evidence="3" id="KW-1185">Reference proteome</keyword>
<feature type="region of interest" description="Disordered" evidence="1">
    <location>
        <begin position="253"/>
        <end position="282"/>
    </location>
</feature>
<proteinExistence type="predicted"/>
<dbReference type="PANTHER" id="PTHR36100">
    <property type="entry name" value="BUD SITE SELECTION PROTEIN 4"/>
    <property type="match status" value="1"/>
</dbReference>
<name>A0A2H3CCX7_ARMGA</name>
<dbReference type="AlphaFoldDB" id="A0A2H3CCX7"/>
<dbReference type="GO" id="GO:0005525">
    <property type="term" value="F:GTP binding"/>
    <property type="evidence" value="ECO:0007669"/>
    <property type="project" value="TreeGrafter"/>
</dbReference>
<dbReference type="InterPro" id="IPR052007">
    <property type="entry name" value="Bud4"/>
</dbReference>
<dbReference type="PANTHER" id="PTHR36100:SF1">
    <property type="entry name" value="BUD SITE SELECTION PROTEIN 4"/>
    <property type="match status" value="1"/>
</dbReference>
<reference evidence="3" key="1">
    <citation type="journal article" date="2017" name="Nat. Ecol. Evol.">
        <title>Genome expansion and lineage-specific genetic innovations in the forest pathogenic fungi Armillaria.</title>
        <authorList>
            <person name="Sipos G."/>
            <person name="Prasanna A.N."/>
            <person name="Walter M.C."/>
            <person name="O'Connor E."/>
            <person name="Balint B."/>
            <person name="Krizsan K."/>
            <person name="Kiss B."/>
            <person name="Hess J."/>
            <person name="Varga T."/>
            <person name="Slot J."/>
            <person name="Riley R."/>
            <person name="Boka B."/>
            <person name="Rigling D."/>
            <person name="Barry K."/>
            <person name="Lee J."/>
            <person name="Mihaltcheva S."/>
            <person name="LaButti K."/>
            <person name="Lipzen A."/>
            <person name="Waldron R."/>
            <person name="Moloney N.M."/>
            <person name="Sperisen C."/>
            <person name="Kredics L."/>
            <person name="Vagvoelgyi C."/>
            <person name="Patrignani A."/>
            <person name="Fitzpatrick D."/>
            <person name="Nagy I."/>
            <person name="Doyle S."/>
            <person name="Anderson J.B."/>
            <person name="Grigoriev I.V."/>
            <person name="Gueldener U."/>
            <person name="Muensterkoetter M."/>
            <person name="Nagy L.G."/>
        </authorList>
    </citation>
    <scope>NUCLEOTIDE SEQUENCE [LARGE SCALE GENOMIC DNA]</scope>
    <source>
        <strain evidence="3">Ar21-2</strain>
    </source>
</reference>
<dbReference type="OrthoDB" id="2123378at2759"/>
<organism evidence="2 3">
    <name type="scientific">Armillaria gallica</name>
    <name type="common">Bulbous honey fungus</name>
    <name type="synonym">Armillaria bulbosa</name>
    <dbReference type="NCBI Taxonomy" id="47427"/>
    <lineage>
        <taxon>Eukaryota</taxon>
        <taxon>Fungi</taxon>
        <taxon>Dikarya</taxon>
        <taxon>Basidiomycota</taxon>
        <taxon>Agaricomycotina</taxon>
        <taxon>Agaricomycetes</taxon>
        <taxon>Agaricomycetidae</taxon>
        <taxon>Agaricales</taxon>
        <taxon>Marasmiineae</taxon>
        <taxon>Physalacriaceae</taxon>
        <taxon>Armillaria</taxon>
    </lineage>
</organism>
<feature type="compositionally biased region" description="Low complexity" evidence="1">
    <location>
        <begin position="263"/>
        <end position="275"/>
    </location>
</feature>
<evidence type="ECO:0000256" key="1">
    <source>
        <dbReference type="SAM" id="MobiDB-lite"/>
    </source>
</evidence>
<evidence type="ECO:0000313" key="3">
    <source>
        <dbReference type="Proteomes" id="UP000217790"/>
    </source>
</evidence>
<dbReference type="EMBL" id="KZ293737">
    <property type="protein sequence ID" value="PBK80949.1"/>
    <property type="molecule type" value="Genomic_DNA"/>
</dbReference>
<dbReference type="Proteomes" id="UP000217790">
    <property type="component" value="Unassembled WGS sequence"/>
</dbReference>